<dbReference type="AlphaFoldDB" id="A0A7J7G7M7"/>
<feature type="region of interest" description="Disordered" evidence="2">
    <location>
        <begin position="1"/>
        <end position="24"/>
    </location>
</feature>
<feature type="compositionally biased region" description="Basic and acidic residues" evidence="2">
    <location>
        <begin position="1"/>
        <end position="19"/>
    </location>
</feature>
<gene>
    <name evidence="3" type="ORF">HYC85_026453</name>
</gene>
<comment type="caution">
    <text evidence="3">The sequence shown here is derived from an EMBL/GenBank/DDBJ whole genome shotgun (WGS) entry which is preliminary data.</text>
</comment>
<accession>A0A7J7G7M7</accession>
<feature type="coiled-coil region" evidence="1">
    <location>
        <begin position="264"/>
        <end position="352"/>
    </location>
</feature>
<evidence type="ECO:0000313" key="3">
    <source>
        <dbReference type="EMBL" id="KAF5935324.1"/>
    </source>
</evidence>
<organism evidence="3 4">
    <name type="scientific">Camellia sinensis</name>
    <name type="common">Tea plant</name>
    <name type="synonym">Thea sinensis</name>
    <dbReference type="NCBI Taxonomy" id="4442"/>
    <lineage>
        <taxon>Eukaryota</taxon>
        <taxon>Viridiplantae</taxon>
        <taxon>Streptophyta</taxon>
        <taxon>Embryophyta</taxon>
        <taxon>Tracheophyta</taxon>
        <taxon>Spermatophyta</taxon>
        <taxon>Magnoliopsida</taxon>
        <taxon>eudicotyledons</taxon>
        <taxon>Gunneridae</taxon>
        <taxon>Pentapetalae</taxon>
        <taxon>asterids</taxon>
        <taxon>Ericales</taxon>
        <taxon>Theaceae</taxon>
        <taxon>Camellia</taxon>
    </lineage>
</organism>
<sequence length="509" mass="59611">MTSKEKEHTLSALRRKLEENESNSMSKIEDLMARTNNLQLVVDTLRTQKGELEEQALFKSNEASVEVKGVLDQINVLQQELHSLTSQKSESESSVEKVTQEISHFLIQIENLKKKLESKTMDLQRMLEEKVGLERQVKDLELEAGSLRSKQSEFEEQMRSKNYEADQLREEKEGLHVRIYQLEKSLKERIDELSALQMKFENFGNDSSSQIKALVAELDSLRGEKTQLELKIEREKQGLMERLTWMEKQNIELTSKTTEHQTTMKGQEAIINKLNDEHKQVRDRYLESMLNLQIAERKIEETAEEFRKKFEDSLRILSRRIRVAEQLHVENKDVYRKTKETYEKQQTDLKERVATSAIAVKKMKEISLTANDILTGLDVVALKFEECSGNFLNRISKTSCEVLFAKDWVRRKNNAIKHVQEDVDCLLSQLDTKEAEILGLREKVWKLENTVRELKKMVKEKEEGMLGMKEEKREAIRQLCVWIDYHRSRSDYLKKILSDMIAVRSQRTP</sequence>
<dbReference type="Proteomes" id="UP000593564">
    <property type="component" value="Unassembled WGS sequence"/>
</dbReference>
<feature type="coiled-coil region" evidence="1">
    <location>
        <begin position="416"/>
        <end position="471"/>
    </location>
</feature>
<evidence type="ECO:0000313" key="4">
    <source>
        <dbReference type="Proteomes" id="UP000593564"/>
    </source>
</evidence>
<dbReference type="PANTHER" id="PTHR47357">
    <property type="entry name" value="COP1-INTERACTIVE PROTEIN 1"/>
    <property type="match status" value="1"/>
</dbReference>
<reference evidence="3 4" key="2">
    <citation type="submission" date="2020-07" db="EMBL/GenBank/DDBJ databases">
        <title>Genome assembly of wild tea tree DASZ reveals pedigree and selection history of tea varieties.</title>
        <authorList>
            <person name="Zhang W."/>
        </authorList>
    </citation>
    <scope>NUCLEOTIDE SEQUENCE [LARGE SCALE GENOMIC DNA]</scope>
    <source>
        <strain evidence="4">cv. G240</strain>
        <tissue evidence="3">Leaf</tissue>
    </source>
</reference>
<reference evidence="4" key="1">
    <citation type="journal article" date="2020" name="Nat. Commun.">
        <title>Genome assembly of wild tea tree DASZ reveals pedigree and selection history of tea varieties.</title>
        <authorList>
            <person name="Zhang W."/>
            <person name="Zhang Y."/>
            <person name="Qiu H."/>
            <person name="Guo Y."/>
            <person name="Wan H."/>
            <person name="Zhang X."/>
            <person name="Scossa F."/>
            <person name="Alseekh S."/>
            <person name="Zhang Q."/>
            <person name="Wang P."/>
            <person name="Xu L."/>
            <person name="Schmidt M.H."/>
            <person name="Jia X."/>
            <person name="Li D."/>
            <person name="Zhu A."/>
            <person name="Guo F."/>
            <person name="Chen W."/>
            <person name="Ni D."/>
            <person name="Usadel B."/>
            <person name="Fernie A.R."/>
            <person name="Wen W."/>
        </authorList>
    </citation>
    <scope>NUCLEOTIDE SEQUENCE [LARGE SCALE GENOMIC DNA]</scope>
    <source>
        <strain evidence="4">cv. G240</strain>
    </source>
</reference>
<name>A0A7J7G7M7_CAMSI</name>
<evidence type="ECO:0000256" key="2">
    <source>
        <dbReference type="SAM" id="MobiDB-lite"/>
    </source>
</evidence>
<protein>
    <submittedName>
        <fullName evidence="3">Uncharacterized protein</fullName>
    </submittedName>
</protein>
<keyword evidence="1" id="KW-0175">Coiled coil</keyword>
<keyword evidence="4" id="KW-1185">Reference proteome</keyword>
<dbReference type="GO" id="GO:0005856">
    <property type="term" value="C:cytoskeleton"/>
    <property type="evidence" value="ECO:0007669"/>
    <property type="project" value="TreeGrafter"/>
</dbReference>
<proteinExistence type="predicted"/>
<dbReference type="EMBL" id="JACBKZ010000013">
    <property type="protein sequence ID" value="KAF5935324.1"/>
    <property type="molecule type" value="Genomic_DNA"/>
</dbReference>
<dbReference type="Gene3D" id="1.10.287.1490">
    <property type="match status" value="1"/>
</dbReference>
<dbReference type="PANTHER" id="PTHR47357:SF4">
    <property type="entry name" value="MYOSIN HEAVY CHAIN-LIKE PROTEIN"/>
    <property type="match status" value="1"/>
</dbReference>
<feature type="coiled-coil region" evidence="1">
    <location>
        <begin position="211"/>
        <end position="238"/>
    </location>
</feature>
<dbReference type="GO" id="GO:0005200">
    <property type="term" value="F:structural constituent of cytoskeleton"/>
    <property type="evidence" value="ECO:0007669"/>
    <property type="project" value="TreeGrafter"/>
</dbReference>
<evidence type="ECO:0000256" key="1">
    <source>
        <dbReference type="SAM" id="Coils"/>
    </source>
</evidence>